<keyword evidence="4" id="KW-0413">Isomerase</keyword>
<dbReference type="InterPro" id="IPR020103">
    <property type="entry name" value="PsdUridine_synth_cat_dom_sf"/>
</dbReference>
<dbReference type="EC" id="5.4.99.-" evidence="4"/>
<dbReference type="PANTHER" id="PTHR21600">
    <property type="entry name" value="MITOCHONDRIAL RNA PSEUDOURIDINE SYNTHASE"/>
    <property type="match status" value="1"/>
</dbReference>
<comment type="function">
    <text evidence="4">Responsible for synthesis of pseudouridine from uracil.</text>
</comment>
<dbReference type="SUPFAM" id="SSF55120">
    <property type="entry name" value="Pseudouridine synthase"/>
    <property type="match status" value="1"/>
</dbReference>
<dbReference type="Gene3D" id="3.30.2350.10">
    <property type="entry name" value="Pseudouridine synthase"/>
    <property type="match status" value="1"/>
</dbReference>
<dbReference type="CDD" id="cd02869">
    <property type="entry name" value="PseudoU_synth_RluA_like"/>
    <property type="match status" value="1"/>
</dbReference>
<evidence type="ECO:0000256" key="2">
    <source>
        <dbReference type="ARBA" id="ARBA00010876"/>
    </source>
</evidence>
<comment type="similarity">
    <text evidence="2 4">Belongs to the pseudouridine synthase RluA family.</text>
</comment>
<dbReference type="GO" id="GO:0003723">
    <property type="term" value="F:RNA binding"/>
    <property type="evidence" value="ECO:0007669"/>
    <property type="project" value="InterPro"/>
</dbReference>
<comment type="catalytic activity">
    <reaction evidence="1 4">
        <text>a uridine in RNA = a pseudouridine in RNA</text>
        <dbReference type="Rhea" id="RHEA:48348"/>
        <dbReference type="Rhea" id="RHEA-COMP:12068"/>
        <dbReference type="Rhea" id="RHEA-COMP:12069"/>
        <dbReference type="ChEBI" id="CHEBI:65314"/>
        <dbReference type="ChEBI" id="CHEBI:65315"/>
    </reaction>
</comment>
<dbReference type="RefSeq" id="WP_095267782.1">
    <property type="nucleotide sequence ID" value="NZ_NPBY01000083.1"/>
</dbReference>
<feature type="domain" description="Pseudouridine synthase RsuA/RluA-like" evidence="5">
    <location>
        <begin position="92"/>
        <end position="242"/>
    </location>
</feature>
<dbReference type="GO" id="GO:0000455">
    <property type="term" value="P:enzyme-directed rRNA pseudouridine synthesis"/>
    <property type="evidence" value="ECO:0007669"/>
    <property type="project" value="TreeGrafter"/>
</dbReference>
<dbReference type="NCBIfam" id="TIGR00005">
    <property type="entry name" value="rluA_subfam"/>
    <property type="match status" value="1"/>
</dbReference>
<dbReference type="InterPro" id="IPR006225">
    <property type="entry name" value="PsdUridine_synth_RluC/D"/>
</dbReference>
<dbReference type="GO" id="GO:0009982">
    <property type="term" value="F:pseudouridine synthase activity"/>
    <property type="evidence" value="ECO:0007669"/>
    <property type="project" value="InterPro"/>
</dbReference>
<evidence type="ECO:0000313" key="6">
    <source>
        <dbReference type="EMBL" id="PAD72051.1"/>
    </source>
</evidence>
<accession>A0A268EG06</accession>
<evidence type="ECO:0000256" key="1">
    <source>
        <dbReference type="ARBA" id="ARBA00000073"/>
    </source>
</evidence>
<organism evidence="6 7">
    <name type="scientific">Paenibacillus campinasensis</name>
    <dbReference type="NCBI Taxonomy" id="66347"/>
    <lineage>
        <taxon>Bacteria</taxon>
        <taxon>Bacillati</taxon>
        <taxon>Bacillota</taxon>
        <taxon>Bacilli</taxon>
        <taxon>Bacillales</taxon>
        <taxon>Paenibacillaceae</taxon>
        <taxon>Paenibacillus</taxon>
    </lineage>
</organism>
<evidence type="ECO:0000256" key="3">
    <source>
        <dbReference type="PIRSR" id="PIRSR606225-1"/>
    </source>
</evidence>
<reference evidence="6 7" key="1">
    <citation type="submission" date="2017-07" db="EMBL/GenBank/DDBJ databases">
        <title>Isolation and whole genome analysis of endospore-forming bacteria from heroin.</title>
        <authorList>
            <person name="Kalinowski J."/>
            <person name="Ahrens B."/>
            <person name="Al-Dilaimi A."/>
            <person name="Winkler A."/>
            <person name="Wibberg D."/>
            <person name="Schleenbecker U."/>
            <person name="Ruckert C."/>
            <person name="Wolfel R."/>
            <person name="Grass G."/>
        </authorList>
    </citation>
    <scope>NUCLEOTIDE SEQUENCE [LARGE SCALE GENOMIC DNA]</scope>
    <source>
        <strain evidence="6 7">7537-G1</strain>
    </source>
</reference>
<evidence type="ECO:0000313" key="7">
    <source>
        <dbReference type="Proteomes" id="UP000215596"/>
    </source>
</evidence>
<dbReference type="InterPro" id="IPR050188">
    <property type="entry name" value="RluA_PseudoU_synthase"/>
</dbReference>
<dbReference type="OrthoDB" id="9773999at2"/>
<dbReference type="EMBL" id="NPBY01000083">
    <property type="protein sequence ID" value="PAD72051.1"/>
    <property type="molecule type" value="Genomic_DNA"/>
</dbReference>
<evidence type="ECO:0000259" key="5">
    <source>
        <dbReference type="Pfam" id="PF00849"/>
    </source>
</evidence>
<proteinExistence type="inferred from homology"/>
<protein>
    <recommendedName>
        <fullName evidence="4">Pseudouridine synthase</fullName>
        <ecNumber evidence="4">5.4.99.-</ecNumber>
    </recommendedName>
</protein>
<dbReference type="Pfam" id="PF00849">
    <property type="entry name" value="PseudoU_synth_2"/>
    <property type="match status" value="1"/>
</dbReference>
<name>A0A268EG06_9BACL</name>
<feature type="active site" evidence="3">
    <location>
        <position position="138"/>
    </location>
</feature>
<dbReference type="GO" id="GO:0140098">
    <property type="term" value="F:catalytic activity, acting on RNA"/>
    <property type="evidence" value="ECO:0007669"/>
    <property type="project" value="UniProtKB-ARBA"/>
</dbReference>
<dbReference type="InterPro" id="IPR006145">
    <property type="entry name" value="PsdUridine_synth_RsuA/RluA"/>
</dbReference>
<gene>
    <name evidence="6" type="ORF">CHH67_23345</name>
</gene>
<dbReference type="PANTHER" id="PTHR21600:SF71">
    <property type="entry name" value="PSEUDOURIDINE SYNTHASE"/>
    <property type="match status" value="1"/>
</dbReference>
<dbReference type="Proteomes" id="UP000215596">
    <property type="component" value="Unassembled WGS sequence"/>
</dbReference>
<sequence length="302" mass="34470">MSYQGSWDKRGEWLELIPGKSIAGQADREEAARQWLLETVGMPEKLYRKLRHERGIEWRGDRLRLILFPYREYGVEPVWHELEVLYEDDFCLVANKPAGINVHGDSTGGEELTLNHAVAAYYQASGLHTAVRPIHRLDKDTTGPVLYAKNEYAQLKLDEDMREKKIARIYAAIVQGQVQDGLTTIDLPIGKDRHHRSRRRVSLTGQQAVTHILSVERSRGVSLLRLRLETGRTHQIRVHMSHMGHPLIGDSLYGGNAKPFGRQALHGERLIFAHPLTGEQIEVLAPWPEDMLRLKEDSLFLS</sequence>
<comment type="caution">
    <text evidence="6">The sequence shown here is derived from an EMBL/GenBank/DDBJ whole genome shotgun (WGS) entry which is preliminary data.</text>
</comment>
<dbReference type="AlphaFoldDB" id="A0A268EG06"/>
<evidence type="ECO:0000256" key="4">
    <source>
        <dbReference type="RuleBase" id="RU362028"/>
    </source>
</evidence>